<dbReference type="GO" id="GO:0008233">
    <property type="term" value="F:peptidase activity"/>
    <property type="evidence" value="ECO:0007669"/>
    <property type="project" value="UniProtKB-KW"/>
</dbReference>
<dbReference type="EMBL" id="CP036264">
    <property type="protein sequence ID" value="QEF96447.1"/>
    <property type="molecule type" value="Genomic_DNA"/>
</dbReference>
<keyword evidence="3" id="KW-0378">Hydrolase</keyword>
<protein>
    <submittedName>
        <fullName evidence="3">Serine protease Do-like HtrA</fullName>
        <ecNumber evidence="3">3.4.21.107</ecNumber>
    </submittedName>
</protein>
<reference evidence="3 4" key="1">
    <citation type="submission" date="2019-02" db="EMBL/GenBank/DDBJ databases">
        <title>Planctomycetal bacteria perform biofilm scaping via a novel small molecule.</title>
        <authorList>
            <person name="Jeske O."/>
            <person name="Boedeker C."/>
            <person name="Wiegand S."/>
            <person name="Breitling P."/>
            <person name="Kallscheuer N."/>
            <person name="Jogler M."/>
            <person name="Rohde M."/>
            <person name="Petersen J."/>
            <person name="Medema M.H."/>
            <person name="Surup F."/>
            <person name="Jogler C."/>
        </authorList>
    </citation>
    <scope>NUCLEOTIDE SEQUENCE [LARGE SCALE GENOMIC DNA]</scope>
    <source>
        <strain evidence="3 4">Mal15</strain>
    </source>
</reference>
<evidence type="ECO:0000313" key="4">
    <source>
        <dbReference type="Proteomes" id="UP000321353"/>
    </source>
</evidence>
<organism evidence="3 4">
    <name type="scientific">Stieleria maiorica</name>
    <dbReference type="NCBI Taxonomy" id="2795974"/>
    <lineage>
        <taxon>Bacteria</taxon>
        <taxon>Pseudomonadati</taxon>
        <taxon>Planctomycetota</taxon>
        <taxon>Planctomycetia</taxon>
        <taxon>Pirellulales</taxon>
        <taxon>Pirellulaceae</taxon>
        <taxon>Stieleria</taxon>
    </lineage>
</organism>
<keyword evidence="3" id="KW-0645">Protease</keyword>
<accession>A0A5B9MB87</accession>
<dbReference type="Pfam" id="PF13180">
    <property type="entry name" value="PDZ_2"/>
    <property type="match status" value="1"/>
</dbReference>
<feature type="coiled-coil region" evidence="1">
    <location>
        <begin position="149"/>
        <end position="176"/>
    </location>
</feature>
<sequence>MIFAVIFTHASHQPATAQETVATNDRGSRSIDAIIIELDQFKTDSIADPVDAEAIDGKPVLGVSLEDAALGVEVVRVADGLAGDRAGLIEGDKIVRIDEADIETPLDAQTALLNHPLGSPLKLVYIRNNREYEREIRFSGADDVEGQIRQATAARVVRLEREVAMLRRQMVLMRDAIRILAAEHHHDVTE</sequence>
<dbReference type="InterPro" id="IPR036034">
    <property type="entry name" value="PDZ_sf"/>
</dbReference>
<proteinExistence type="predicted"/>
<dbReference type="RefSeq" id="WP_233903236.1">
    <property type="nucleotide sequence ID" value="NZ_CP036264.1"/>
</dbReference>
<dbReference type="SUPFAM" id="SSF50156">
    <property type="entry name" value="PDZ domain-like"/>
    <property type="match status" value="1"/>
</dbReference>
<dbReference type="KEGG" id="smam:Mal15_04750"/>
<evidence type="ECO:0000259" key="2">
    <source>
        <dbReference type="SMART" id="SM00228"/>
    </source>
</evidence>
<evidence type="ECO:0000256" key="1">
    <source>
        <dbReference type="SAM" id="Coils"/>
    </source>
</evidence>
<gene>
    <name evidence="3" type="primary">htrA_2</name>
    <name evidence="3" type="ORF">Mal15_04750</name>
</gene>
<dbReference type="EC" id="3.4.21.107" evidence="3"/>
<dbReference type="Gene3D" id="2.30.42.10">
    <property type="match status" value="1"/>
</dbReference>
<dbReference type="SMART" id="SM00228">
    <property type="entry name" value="PDZ"/>
    <property type="match status" value="1"/>
</dbReference>
<dbReference type="AlphaFoldDB" id="A0A5B9MB87"/>
<keyword evidence="4" id="KW-1185">Reference proteome</keyword>
<dbReference type="InterPro" id="IPR001478">
    <property type="entry name" value="PDZ"/>
</dbReference>
<keyword evidence="1" id="KW-0175">Coiled coil</keyword>
<dbReference type="GO" id="GO:0006508">
    <property type="term" value="P:proteolysis"/>
    <property type="evidence" value="ECO:0007669"/>
    <property type="project" value="UniProtKB-KW"/>
</dbReference>
<dbReference type="Proteomes" id="UP000321353">
    <property type="component" value="Chromosome"/>
</dbReference>
<evidence type="ECO:0000313" key="3">
    <source>
        <dbReference type="EMBL" id="QEF96447.1"/>
    </source>
</evidence>
<feature type="domain" description="PDZ" evidence="2">
    <location>
        <begin position="59"/>
        <end position="129"/>
    </location>
</feature>
<name>A0A5B9MB87_9BACT</name>